<name>A0A8H6YS64_9AGAR</name>
<dbReference type="EMBL" id="JACAZI010000004">
    <property type="protein sequence ID" value="KAF7362960.1"/>
    <property type="molecule type" value="Genomic_DNA"/>
</dbReference>
<dbReference type="Proteomes" id="UP000620124">
    <property type="component" value="Unassembled WGS sequence"/>
</dbReference>
<dbReference type="OrthoDB" id="2991269at2759"/>
<reference evidence="1" key="1">
    <citation type="submission" date="2020-05" db="EMBL/GenBank/DDBJ databases">
        <title>Mycena genomes resolve the evolution of fungal bioluminescence.</title>
        <authorList>
            <person name="Tsai I.J."/>
        </authorList>
    </citation>
    <scope>NUCLEOTIDE SEQUENCE</scope>
    <source>
        <strain evidence="1">CCC161011</strain>
    </source>
</reference>
<proteinExistence type="predicted"/>
<comment type="caution">
    <text evidence="1">The sequence shown here is derived from an EMBL/GenBank/DDBJ whole genome shotgun (WGS) entry which is preliminary data.</text>
</comment>
<sequence length="235" mass="25500">MATPFPTDCTRRPPAGPYQIRMNATVYDSSNSPLATIITRSPSINITLTTSFQCLTPAFTPVSSVCDPAYSPLRIMTPAGGAVFPQNILNNSGSSNITGTLSIVDGSLDIENLNATLELVNLDTGVSTAAQSVPQTEIDKLTVRYSTGNITLEPGTWKLRMNFTDPRVNNTPHQPLRRILHRSGFAVCGPRLRNFIICGVSAALDNGNDNIGRRFPTGVPNFQWIEFSPVCFEPK</sequence>
<protein>
    <submittedName>
        <fullName evidence="1">BTB domain-containing protein</fullName>
    </submittedName>
</protein>
<organism evidence="1 2">
    <name type="scientific">Mycena venus</name>
    <dbReference type="NCBI Taxonomy" id="2733690"/>
    <lineage>
        <taxon>Eukaryota</taxon>
        <taxon>Fungi</taxon>
        <taxon>Dikarya</taxon>
        <taxon>Basidiomycota</taxon>
        <taxon>Agaricomycotina</taxon>
        <taxon>Agaricomycetes</taxon>
        <taxon>Agaricomycetidae</taxon>
        <taxon>Agaricales</taxon>
        <taxon>Marasmiineae</taxon>
        <taxon>Mycenaceae</taxon>
        <taxon>Mycena</taxon>
    </lineage>
</organism>
<dbReference type="AlphaFoldDB" id="A0A8H6YS64"/>
<keyword evidence="2" id="KW-1185">Reference proteome</keyword>
<evidence type="ECO:0000313" key="2">
    <source>
        <dbReference type="Proteomes" id="UP000620124"/>
    </source>
</evidence>
<gene>
    <name evidence="1" type="ORF">MVEN_00647500</name>
</gene>
<evidence type="ECO:0000313" key="1">
    <source>
        <dbReference type="EMBL" id="KAF7362960.1"/>
    </source>
</evidence>
<accession>A0A8H6YS64</accession>